<comment type="caution">
    <text evidence="1">The sequence shown here is derived from an EMBL/GenBank/DDBJ whole genome shotgun (WGS) entry which is preliminary data.</text>
</comment>
<evidence type="ECO:0000313" key="2">
    <source>
        <dbReference type="Proteomes" id="UP000823773"/>
    </source>
</evidence>
<keyword evidence="2" id="KW-1185">Reference proteome</keyword>
<dbReference type="EMBL" id="JAGGJR010000010">
    <property type="protein sequence ID" value="MBP1875310.1"/>
    <property type="molecule type" value="Genomic_DNA"/>
</dbReference>
<organism evidence="1 2">
    <name type="scientific">Ensifer adhaerens</name>
    <name type="common">Sinorhizobium morelense</name>
    <dbReference type="NCBI Taxonomy" id="106592"/>
    <lineage>
        <taxon>Bacteria</taxon>
        <taxon>Pseudomonadati</taxon>
        <taxon>Pseudomonadota</taxon>
        <taxon>Alphaproteobacteria</taxon>
        <taxon>Hyphomicrobiales</taxon>
        <taxon>Rhizobiaceae</taxon>
        <taxon>Sinorhizobium/Ensifer group</taxon>
        <taxon>Ensifer</taxon>
    </lineage>
</organism>
<reference evidence="1" key="1">
    <citation type="submission" date="2021-03" db="EMBL/GenBank/DDBJ databases">
        <title>Genomic Encyclopedia of Type Strains, Phase IV (KMG-IV): sequencing the most valuable type-strain genomes for metagenomic binning, comparative biology and taxonomic classification.</title>
        <authorList>
            <person name="Goeker M."/>
        </authorList>
    </citation>
    <scope>NUCLEOTIDE SEQUENCE</scope>
    <source>
        <strain evidence="1">DSM 18131</strain>
    </source>
</reference>
<proteinExistence type="predicted"/>
<protein>
    <submittedName>
        <fullName evidence="1">Uncharacterized protein</fullName>
    </submittedName>
</protein>
<dbReference type="Proteomes" id="UP000823773">
    <property type="component" value="Unassembled WGS sequence"/>
</dbReference>
<accession>A0ACC5T2G7</accession>
<name>A0ACC5T2G7_ENSAD</name>
<evidence type="ECO:0000313" key="1">
    <source>
        <dbReference type="EMBL" id="MBP1875310.1"/>
    </source>
</evidence>
<sequence length="186" mass="20476">MNETGARAEAKSAYASAAALKRSRFLRALPSATEVVVGTPAWGLLMVASAWVALWLREGALTFHLAELLVMYGMGGMLAWPLAVFLARFATLGRPAETRFAAYLLCLSLGTIAVTAMLFALDYRVFYARWHADTGTRTWLYQFAFTSLVAFYQFLVLGVRLYLPVGGAALLAVSLWLAGSQRRQQR</sequence>
<gene>
    <name evidence="1" type="ORF">J2Z19_005046</name>
</gene>